<comment type="subcellular location">
    <subcellularLocation>
        <location evidence="1">Membrane</location>
        <topology evidence="1">Multi-pass membrane protein</topology>
    </subcellularLocation>
</comment>
<dbReference type="GO" id="GO:0022857">
    <property type="term" value="F:transmembrane transporter activity"/>
    <property type="evidence" value="ECO:0007669"/>
    <property type="project" value="InterPro"/>
</dbReference>
<feature type="transmembrane region" description="Helical" evidence="7">
    <location>
        <begin position="176"/>
        <end position="196"/>
    </location>
</feature>
<dbReference type="AlphaFoldDB" id="A0A9P4I2K5"/>
<evidence type="ECO:0000256" key="4">
    <source>
        <dbReference type="ARBA" id="ARBA00022989"/>
    </source>
</evidence>
<dbReference type="InterPro" id="IPR002293">
    <property type="entry name" value="AA/rel_permease1"/>
</dbReference>
<evidence type="ECO:0000256" key="7">
    <source>
        <dbReference type="SAM" id="Phobius"/>
    </source>
</evidence>
<evidence type="ECO:0000256" key="6">
    <source>
        <dbReference type="SAM" id="MobiDB-lite"/>
    </source>
</evidence>
<dbReference type="PROSITE" id="PS00218">
    <property type="entry name" value="AMINO_ACID_PERMEASE_1"/>
    <property type="match status" value="1"/>
</dbReference>
<evidence type="ECO:0000256" key="5">
    <source>
        <dbReference type="ARBA" id="ARBA00023136"/>
    </source>
</evidence>
<protein>
    <submittedName>
        <fullName evidence="8">Amino acid transporter</fullName>
    </submittedName>
</protein>
<feature type="transmembrane region" description="Helical" evidence="7">
    <location>
        <begin position="50"/>
        <end position="73"/>
    </location>
</feature>
<reference evidence="8" key="1">
    <citation type="journal article" date="2020" name="Stud. Mycol.">
        <title>101 Dothideomycetes genomes: a test case for predicting lifestyles and emergence of pathogens.</title>
        <authorList>
            <person name="Haridas S."/>
            <person name="Albert R."/>
            <person name="Binder M."/>
            <person name="Bloem J."/>
            <person name="Labutti K."/>
            <person name="Salamov A."/>
            <person name="Andreopoulos B."/>
            <person name="Baker S."/>
            <person name="Barry K."/>
            <person name="Bills G."/>
            <person name="Bluhm B."/>
            <person name="Cannon C."/>
            <person name="Castanera R."/>
            <person name="Culley D."/>
            <person name="Daum C."/>
            <person name="Ezra D."/>
            <person name="Gonzalez J."/>
            <person name="Henrissat B."/>
            <person name="Kuo A."/>
            <person name="Liang C."/>
            <person name="Lipzen A."/>
            <person name="Lutzoni F."/>
            <person name="Magnuson J."/>
            <person name="Mondo S."/>
            <person name="Nolan M."/>
            <person name="Ohm R."/>
            <person name="Pangilinan J."/>
            <person name="Park H.-J."/>
            <person name="Ramirez L."/>
            <person name="Alfaro M."/>
            <person name="Sun H."/>
            <person name="Tritt A."/>
            <person name="Yoshinaga Y."/>
            <person name="Zwiers L.-H."/>
            <person name="Turgeon B."/>
            <person name="Goodwin S."/>
            <person name="Spatafora J."/>
            <person name="Crous P."/>
            <person name="Grigoriev I."/>
        </authorList>
    </citation>
    <scope>NUCLEOTIDE SEQUENCE</scope>
    <source>
        <strain evidence="8">CBS 133067</strain>
    </source>
</reference>
<accession>A0A9P4I2K5</accession>
<dbReference type="GO" id="GO:0006865">
    <property type="term" value="P:amino acid transport"/>
    <property type="evidence" value="ECO:0007669"/>
    <property type="project" value="InterPro"/>
</dbReference>
<feature type="transmembrane region" description="Helical" evidence="7">
    <location>
        <begin position="132"/>
        <end position="156"/>
    </location>
</feature>
<sequence>MAGPKFDSKEWQRTSQRSAPEQESSDVDDNAAQPVPSAGRASDRPLERYIALKPIVAFGLTLQSSWEAIAISFQSSLLNGGPISLVYGMLIVTLGSTALAASLGEMASVDPAVGAQYRWAARYAPRSMKPQFWGFMQGWLTVLAWIASCALTPFTLGTMLQGLIEFNYPDYAPKPWHGTLLMWVFIVLPVFWNFFARRLLVALEITGGIFHFIFFLATVVTLGVLVPRNSNDFVWNTSVSGLSGWNNSGVTFCLGLLSPAFAVAGFDGVLHMSDETKDAPRRAPRGMVLTVVINGILAFCFIICLMYTMGDLDTALTSTSLPILTVFYNATGSVPATNALMSFIIIVSCIGDFSIFASVSRLTWAFARDRGLPFSDFFAYVHPTLKIPVNALGLVAVLCALLALINLGSSVAFYAVISLSTLSLFISYIPPITFLLIRKLQGQHTPSGPWNLGRFGIPINVFGLCYAIFMIVWLPFPTQLPVTGRTMNYAAPVWGGCMLLAMLDYVTTGRKRFQIEG</sequence>
<feature type="transmembrane region" description="Helical" evidence="7">
    <location>
        <begin position="488"/>
        <end position="506"/>
    </location>
</feature>
<evidence type="ECO:0000256" key="1">
    <source>
        <dbReference type="ARBA" id="ARBA00004141"/>
    </source>
</evidence>
<feature type="transmembrane region" description="Helical" evidence="7">
    <location>
        <begin position="411"/>
        <end position="437"/>
    </location>
</feature>
<keyword evidence="4 7" id="KW-1133">Transmembrane helix</keyword>
<feature type="transmembrane region" description="Helical" evidence="7">
    <location>
        <begin position="385"/>
        <end position="405"/>
    </location>
</feature>
<dbReference type="Gene3D" id="1.20.1740.10">
    <property type="entry name" value="Amino acid/polyamine transporter I"/>
    <property type="match status" value="1"/>
</dbReference>
<comment type="caution">
    <text evidence="8">The sequence shown here is derived from an EMBL/GenBank/DDBJ whole genome shotgun (WGS) entry which is preliminary data.</text>
</comment>
<feature type="compositionally biased region" description="Basic and acidic residues" evidence="6">
    <location>
        <begin position="1"/>
        <end position="12"/>
    </location>
</feature>
<gene>
    <name evidence="8" type="ORF">NA57DRAFT_62466</name>
</gene>
<feature type="transmembrane region" description="Helical" evidence="7">
    <location>
        <begin position="287"/>
        <end position="309"/>
    </location>
</feature>
<keyword evidence="9" id="KW-1185">Reference proteome</keyword>
<dbReference type="PIRSF" id="PIRSF006060">
    <property type="entry name" value="AA_transporter"/>
    <property type="match status" value="1"/>
</dbReference>
<dbReference type="InterPro" id="IPR004840">
    <property type="entry name" value="Amino_acid_permease_CS"/>
</dbReference>
<dbReference type="Proteomes" id="UP000799772">
    <property type="component" value="Unassembled WGS sequence"/>
</dbReference>
<feature type="region of interest" description="Disordered" evidence="6">
    <location>
        <begin position="1"/>
        <end position="41"/>
    </location>
</feature>
<evidence type="ECO:0000313" key="9">
    <source>
        <dbReference type="Proteomes" id="UP000799772"/>
    </source>
</evidence>
<name>A0A9P4I2K5_9PEZI</name>
<feature type="transmembrane region" description="Helical" evidence="7">
    <location>
        <begin position="339"/>
        <end position="364"/>
    </location>
</feature>
<keyword evidence="5 7" id="KW-0472">Membrane</keyword>
<evidence type="ECO:0000256" key="3">
    <source>
        <dbReference type="ARBA" id="ARBA00022692"/>
    </source>
</evidence>
<dbReference type="Pfam" id="PF13520">
    <property type="entry name" value="AA_permease_2"/>
    <property type="match status" value="1"/>
</dbReference>
<proteinExistence type="predicted"/>
<dbReference type="PANTHER" id="PTHR45649:SF5">
    <property type="entry name" value="GABA TRANSPORTER (EUROFUNG)-RELATED"/>
    <property type="match status" value="1"/>
</dbReference>
<feature type="compositionally biased region" description="Polar residues" evidence="6">
    <location>
        <begin position="13"/>
        <end position="22"/>
    </location>
</feature>
<feature type="transmembrane region" description="Helical" evidence="7">
    <location>
        <begin position="208"/>
        <end position="227"/>
    </location>
</feature>
<organism evidence="8 9">
    <name type="scientific">Rhizodiscina lignyota</name>
    <dbReference type="NCBI Taxonomy" id="1504668"/>
    <lineage>
        <taxon>Eukaryota</taxon>
        <taxon>Fungi</taxon>
        <taxon>Dikarya</taxon>
        <taxon>Ascomycota</taxon>
        <taxon>Pezizomycotina</taxon>
        <taxon>Dothideomycetes</taxon>
        <taxon>Pleosporomycetidae</taxon>
        <taxon>Aulographales</taxon>
        <taxon>Rhizodiscinaceae</taxon>
        <taxon>Rhizodiscina</taxon>
    </lineage>
</organism>
<keyword evidence="2" id="KW-0813">Transport</keyword>
<dbReference type="EMBL" id="ML978146">
    <property type="protein sequence ID" value="KAF2092459.1"/>
    <property type="molecule type" value="Genomic_DNA"/>
</dbReference>
<dbReference type="PANTHER" id="PTHR45649">
    <property type="entry name" value="AMINO-ACID PERMEASE BAT1"/>
    <property type="match status" value="1"/>
</dbReference>
<feature type="transmembrane region" description="Helical" evidence="7">
    <location>
        <begin position="85"/>
        <end position="103"/>
    </location>
</feature>
<dbReference type="GO" id="GO:0016020">
    <property type="term" value="C:membrane"/>
    <property type="evidence" value="ECO:0007669"/>
    <property type="project" value="UniProtKB-SubCell"/>
</dbReference>
<keyword evidence="3 7" id="KW-0812">Transmembrane</keyword>
<dbReference type="OrthoDB" id="3257095at2759"/>
<evidence type="ECO:0000313" key="8">
    <source>
        <dbReference type="EMBL" id="KAF2092459.1"/>
    </source>
</evidence>
<feature type="transmembrane region" description="Helical" evidence="7">
    <location>
        <begin position="247"/>
        <end position="266"/>
    </location>
</feature>
<evidence type="ECO:0000256" key="2">
    <source>
        <dbReference type="ARBA" id="ARBA00022448"/>
    </source>
</evidence>
<feature type="transmembrane region" description="Helical" evidence="7">
    <location>
        <begin position="457"/>
        <end position="476"/>
    </location>
</feature>